<dbReference type="EMBL" id="VNIB01000001">
    <property type="protein sequence ID" value="TYP00010.1"/>
    <property type="molecule type" value="Genomic_DNA"/>
</dbReference>
<comment type="caution">
    <text evidence="1">The sequence shown here is derived from an EMBL/GenBank/DDBJ whole genome shotgun (WGS) entry which is preliminary data.</text>
</comment>
<gene>
    <name evidence="1" type="ORF">EDC39_101170</name>
</gene>
<accession>A0A5D3WQC8</accession>
<dbReference type="OrthoDB" id="5387744at2"/>
<protein>
    <submittedName>
        <fullName evidence="1">Uncharacterized protein</fullName>
    </submittedName>
</protein>
<reference evidence="1 2" key="1">
    <citation type="submission" date="2019-07" db="EMBL/GenBank/DDBJ databases">
        <title>Genomic Encyclopedia of Type Strains, Phase IV (KMG-IV): sequencing the most valuable type-strain genomes for metagenomic binning, comparative biology and taxonomic classification.</title>
        <authorList>
            <person name="Goeker M."/>
        </authorList>
    </citation>
    <scope>NUCLEOTIDE SEQUENCE [LARGE SCALE GENOMIC DNA]</scope>
    <source>
        <strain evidence="1 2">SS015</strain>
    </source>
</reference>
<proteinExistence type="predicted"/>
<keyword evidence="2" id="KW-1185">Reference proteome</keyword>
<organism evidence="1 2">
    <name type="scientific">Geothermobacter ehrlichii</name>
    <dbReference type="NCBI Taxonomy" id="213224"/>
    <lineage>
        <taxon>Bacteria</taxon>
        <taxon>Pseudomonadati</taxon>
        <taxon>Thermodesulfobacteriota</taxon>
        <taxon>Desulfuromonadia</taxon>
        <taxon>Desulfuromonadales</taxon>
        <taxon>Geothermobacteraceae</taxon>
        <taxon>Geothermobacter</taxon>
    </lineage>
</organism>
<dbReference type="RefSeq" id="WP_148894202.1">
    <property type="nucleotide sequence ID" value="NZ_VNIB01000001.1"/>
</dbReference>
<dbReference type="AlphaFoldDB" id="A0A5D3WQC8"/>
<sequence>MIWLDLMTEGGQGLYFEAWKRERQRTGSGGELVSGLIGDGSYEGEVLVELADDGCDLTFVDSFLAPADLRAFLSRVSVEELKAALRESLAGSIDDSPLASSRRRRDDATRFFLAAPAAERGRFGRRCVA</sequence>
<evidence type="ECO:0000313" key="1">
    <source>
        <dbReference type="EMBL" id="TYP00010.1"/>
    </source>
</evidence>
<evidence type="ECO:0000313" key="2">
    <source>
        <dbReference type="Proteomes" id="UP000324159"/>
    </source>
</evidence>
<dbReference type="Proteomes" id="UP000324159">
    <property type="component" value="Unassembled WGS sequence"/>
</dbReference>
<name>A0A5D3WQC8_9BACT</name>